<accession>A0AAW1T6A1</accession>
<name>A0AAW1T6A1_9CHLO</name>
<evidence type="ECO:0000313" key="1">
    <source>
        <dbReference type="EMBL" id="KAK9864562.1"/>
    </source>
</evidence>
<reference evidence="1 2" key="1">
    <citation type="journal article" date="2024" name="Nat. Commun.">
        <title>Phylogenomics reveals the evolutionary origins of lichenization in chlorophyte algae.</title>
        <authorList>
            <person name="Puginier C."/>
            <person name="Libourel C."/>
            <person name="Otte J."/>
            <person name="Skaloud P."/>
            <person name="Haon M."/>
            <person name="Grisel S."/>
            <person name="Petersen M."/>
            <person name="Berrin J.G."/>
            <person name="Delaux P.M."/>
            <person name="Dal Grande F."/>
            <person name="Keller J."/>
        </authorList>
    </citation>
    <scope>NUCLEOTIDE SEQUENCE [LARGE SCALE GENOMIC DNA]</scope>
    <source>
        <strain evidence="1 2">SAG 2523</strain>
    </source>
</reference>
<keyword evidence="2" id="KW-1185">Reference proteome</keyword>
<dbReference type="AlphaFoldDB" id="A0AAW1T6A1"/>
<sequence length="310" mass="34642">MNLSSCNQVLQNLQEVMFKRIAVEHRTKHWHCASKCDATPVWASSSQASRSAEPCWTATLGSIGHVESPNAQDGTQKRSVASRPVNPYAAGKLTIDRNGFMRESIDRAAAAGDRIGLKWLHAFAHPLFTDFTCSKLASRGDLGTLQYLRSLSPPCPISATTFAAAVQGRDRDIQQILWLEGCPIDETTFEAAMGNMEQWDWMRARLAALQPSQKWAVLDWLQPLALTCTHGRLLYLASKGWRVRGAGAHRRLRAARRRFCAYHAADRRLAKQRCSGTYRGSLDSELLQRIACKAHLEFSHVHDDQAGQLF</sequence>
<organism evidence="1 2">
    <name type="scientific">Apatococcus fuscideae</name>
    <dbReference type="NCBI Taxonomy" id="2026836"/>
    <lineage>
        <taxon>Eukaryota</taxon>
        <taxon>Viridiplantae</taxon>
        <taxon>Chlorophyta</taxon>
        <taxon>core chlorophytes</taxon>
        <taxon>Trebouxiophyceae</taxon>
        <taxon>Chlorellales</taxon>
        <taxon>Chlorellaceae</taxon>
        <taxon>Apatococcus</taxon>
    </lineage>
</organism>
<gene>
    <name evidence="1" type="ORF">WJX84_009361</name>
</gene>
<comment type="caution">
    <text evidence="1">The sequence shown here is derived from an EMBL/GenBank/DDBJ whole genome shotgun (WGS) entry which is preliminary data.</text>
</comment>
<dbReference type="Proteomes" id="UP001485043">
    <property type="component" value="Unassembled WGS sequence"/>
</dbReference>
<dbReference type="EMBL" id="JALJOV010000339">
    <property type="protein sequence ID" value="KAK9864562.1"/>
    <property type="molecule type" value="Genomic_DNA"/>
</dbReference>
<evidence type="ECO:0000313" key="2">
    <source>
        <dbReference type="Proteomes" id="UP001485043"/>
    </source>
</evidence>
<proteinExistence type="predicted"/>
<protein>
    <submittedName>
        <fullName evidence="1">Uncharacterized protein</fullName>
    </submittedName>
</protein>